<organism evidence="2 3">
    <name type="scientific">Aequorivita vitellina</name>
    <dbReference type="NCBI Taxonomy" id="2874475"/>
    <lineage>
        <taxon>Bacteria</taxon>
        <taxon>Pseudomonadati</taxon>
        <taxon>Bacteroidota</taxon>
        <taxon>Flavobacteriia</taxon>
        <taxon>Flavobacteriales</taxon>
        <taxon>Flavobacteriaceae</taxon>
        <taxon>Aequorivita</taxon>
    </lineage>
</organism>
<comment type="caution">
    <text evidence="2">The sequence shown here is derived from an EMBL/GenBank/DDBJ whole genome shotgun (WGS) entry which is preliminary data.</text>
</comment>
<dbReference type="EMBL" id="JAIRBA010000004">
    <property type="protein sequence ID" value="MCG2418085.1"/>
    <property type="molecule type" value="Genomic_DNA"/>
</dbReference>
<dbReference type="PRINTS" id="PR00111">
    <property type="entry name" value="ABHYDROLASE"/>
</dbReference>
<dbReference type="InterPro" id="IPR000073">
    <property type="entry name" value="AB_hydrolase_1"/>
</dbReference>
<dbReference type="InterPro" id="IPR050266">
    <property type="entry name" value="AB_hydrolase_sf"/>
</dbReference>
<dbReference type="GO" id="GO:0016787">
    <property type="term" value="F:hydrolase activity"/>
    <property type="evidence" value="ECO:0007669"/>
    <property type="project" value="UniProtKB-KW"/>
</dbReference>
<dbReference type="SUPFAM" id="SSF53474">
    <property type="entry name" value="alpha/beta-Hydrolases"/>
    <property type="match status" value="1"/>
</dbReference>
<gene>
    <name evidence="2" type="ORF">K8089_03550</name>
</gene>
<accession>A0A9X1U0U6</accession>
<dbReference type="InterPro" id="IPR029058">
    <property type="entry name" value="AB_hydrolase_fold"/>
</dbReference>
<dbReference type="PANTHER" id="PTHR43798">
    <property type="entry name" value="MONOACYLGLYCEROL LIPASE"/>
    <property type="match status" value="1"/>
</dbReference>
<dbReference type="RefSeq" id="WP_237601898.1">
    <property type="nucleotide sequence ID" value="NZ_JAIRBA010000004.1"/>
</dbReference>
<sequence length="256" mass="28478">MTFHYKNTPINYNIFGKGPAIVLLHGFLESATMWEPLIPQFATNRTVIAIDFPGHGKSDVITEIHTMELMAQVVDEIVKHLQITSATFLGHSMGGYVALAYAELFSEKVEKLILLNSSPVADSEARKTNRNRALKVIEKSPKAYISMAISNLIAESSREEFIAEIEALKLEAYTFPVEGIKAAIKGMRDRKDRTEILKNLTKDKYVILAEEDPILPFLEVKQLAEKCGASVKIIAGGHMSVIENTEAIANYLRLTV</sequence>
<protein>
    <submittedName>
        <fullName evidence="2">Alpha/beta hydrolase</fullName>
    </submittedName>
</protein>
<evidence type="ECO:0000313" key="3">
    <source>
        <dbReference type="Proteomes" id="UP001139461"/>
    </source>
</evidence>
<dbReference type="Proteomes" id="UP001139461">
    <property type="component" value="Unassembled WGS sequence"/>
</dbReference>
<feature type="domain" description="AB hydrolase-1" evidence="1">
    <location>
        <begin position="19"/>
        <end position="244"/>
    </location>
</feature>
<keyword evidence="2" id="KW-0378">Hydrolase</keyword>
<proteinExistence type="predicted"/>
<dbReference type="Gene3D" id="3.40.50.1820">
    <property type="entry name" value="alpha/beta hydrolase"/>
    <property type="match status" value="1"/>
</dbReference>
<keyword evidence="3" id="KW-1185">Reference proteome</keyword>
<reference evidence="2" key="1">
    <citation type="submission" date="2021-09" db="EMBL/GenBank/DDBJ databases">
        <title>Genome of Aequorivita sp. strain F47161.</title>
        <authorList>
            <person name="Wang Y."/>
        </authorList>
    </citation>
    <scope>NUCLEOTIDE SEQUENCE</scope>
    <source>
        <strain evidence="2">F47161</strain>
    </source>
</reference>
<dbReference type="Pfam" id="PF00561">
    <property type="entry name" value="Abhydrolase_1"/>
    <property type="match status" value="1"/>
</dbReference>
<evidence type="ECO:0000259" key="1">
    <source>
        <dbReference type="Pfam" id="PF00561"/>
    </source>
</evidence>
<name>A0A9X1U0U6_9FLAO</name>
<evidence type="ECO:0000313" key="2">
    <source>
        <dbReference type="EMBL" id="MCG2418085.1"/>
    </source>
</evidence>
<dbReference type="AlphaFoldDB" id="A0A9X1U0U6"/>